<evidence type="ECO:0000256" key="1">
    <source>
        <dbReference type="SAM" id="MobiDB-lite"/>
    </source>
</evidence>
<organism evidence="2 3">
    <name type="scientific">Xylaria bambusicola</name>
    <dbReference type="NCBI Taxonomy" id="326684"/>
    <lineage>
        <taxon>Eukaryota</taxon>
        <taxon>Fungi</taxon>
        <taxon>Dikarya</taxon>
        <taxon>Ascomycota</taxon>
        <taxon>Pezizomycotina</taxon>
        <taxon>Sordariomycetes</taxon>
        <taxon>Xylariomycetidae</taxon>
        <taxon>Xylariales</taxon>
        <taxon>Xylariaceae</taxon>
        <taxon>Xylaria</taxon>
    </lineage>
</organism>
<proteinExistence type="predicted"/>
<gene>
    <name evidence="2" type="ORF">RRF57_001441</name>
</gene>
<dbReference type="EMBL" id="JAWHQM010000002">
    <property type="protein sequence ID" value="KAK5625725.1"/>
    <property type="molecule type" value="Genomic_DNA"/>
</dbReference>
<dbReference type="AlphaFoldDB" id="A0AAN7U4X6"/>
<comment type="caution">
    <text evidence="2">The sequence shown here is derived from an EMBL/GenBank/DDBJ whole genome shotgun (WGS) entry which is preliminary data.</text>
</comment>
<accession>A0AAN7U4X6</accession>
<dbReference type="Proteomes" id="UP001305414">
    <property type="component" value="Unassembled WGS sequence"/>
</dbReference>
<sequence length="219" mass="24605">MACASMCSAYDVSNFADGTYKVLISPNGSVDWDTATSSDGSYKPFHLPALVRYPLSRVRRTTNSHDHENNNTNEDDASSVDGSPDDSPGRIIPGGHCHHHFPHREVSFLPGLLKVDKNSEPQCLALFMDWMSQGLEGGWVNPREMRFSKYQNIIIGACIFKRHRKKICVHELALSLKAANSECAGGRIGCHVCMGRWGKDYFRFDVREAPNQCQCAWYY</sequence>
<feature type="region of interest" description="Disordered" evidence="1">
    <location>
        <begin position="62"/>
        <end position="94"/>
    </location>
</feature>
<name>A0AAN7U4X6_9PEZI</name>
<protein>
    <submittedName>
        <fullName evidence="2">Uncharacterized protein</fullName>
    </submittedName>
</protein>
<keyword evidence="3" id="KW-1185">Reference proteome</keyword>
<evidence type="ECO:0000313" key="2">
    <source>
        <dbReference type="EMBL" id="KAK5625725.1"/>
    </source>
</evidence>
<evidence type="ECO:0000313" key="3">
    <source>
        <dbReference type="Proteomes" id="UP001305414"/>
    </source>
</evidence>
<reference evidence="2 3" key="1">
    <citation type="submission" date="2023-10" db="EMBL/GenBank/DDBJ databases">
        <title>Draft genome sequence of Xylaria bambusicola isolate GMP-LS, the root and basal stem rot pathogen of sugarcane in Indonesia.</title>
        <authorList>
            <person name="Selvaraj P."/>
            <person name="Muralishankar V."/>
            <person name="Muruganantham S."/>
            <person name="Sp S."/>
            <person name="Haryani S."/>
            <person name="Lau K.J.X."/>
            <person name="Naqvi N.I."/>
        </authorList>
    </citation>
    <scope>NUCLEOTIDE SEQUENCE [LARGE SCALE GENOMIC DNA]</scope>
    <source>
        <strain evidence="2">GMP-LS</strain>
    </source>
</reference>